<evidence type="ECO:0000259" key="1">
    <source>
        <dbReference type="PROSITE" id="PS51820"/>
    </source>
</evidence>
<sequence>MKKAKNVTNWLAKLVFGFALLFGMGSSWALSCSGTIYVANPGGWNSMYLVVDGAFNLLPSTSLSDGWYVINTLEYGSQYADNFFFAASEGGWNDYGITKSVYNETGWDQGDKFTCSDFGTASTLYIYEDPTTAGKTAISTDPPNAKYFYFLPPEESIWNSSVPMLSTDGGVTGVAMKTDPDRCGWFYYIWFNETPPSAVTIYRDSDSEREEIIGWDGFDGAGSAPTPIPMNDIFTSFNSNSLYFVSDAGMWSETMNEADKGFSITDPAVDGNCSYKLAAIIYDTDASLHPAFSCYSAGGEGCQFGAQGVDAATAQAAVNACIGVTHNIVQDTLSADKKPLLKTAAMGGMGETCFINQDFFNQLFHPTTGVNEMTCHDLTFSRDAYGKWEFNSDYYTSEGVTAQGGYYPTELTTDADVMTSYGSSPVPAARTKRLAEGPVFVGPLLREMDPVENAQKIDLLCNGGGWEGGVDDCSGRFANGDDDVPAIKTWLGLGASAEFCFLGWSCQDNKPAGWPSYVDGTEKTAATGTPRWTSKTGRNQQFCFESHAQFVYKPGLRFNFRGDDDIWVFIGGKLAVDLGGTHLAAPGYAVLDNLTDKNGNKFVEGETYDLDIFFCDRRTTMSNVRINTNMYIQQSQGLERSRDTTYSGTGDRYNICYKETGAGDCAAALSGASATEEKVYCNEKMQGIVTLTYSLWKGSKPYTTASGETYDESYFSTAYAAGQKKFFGAIDFSSSWYQPVIDKKAVAGLPSGTYKLIASVNNKKSTIATLRVAGNLDVMIANGKDSTGHIYQVKTSAMAGIRIPVYVGAIGDALEDGNLDVDLESAVGEKYTVSFDDGLMVYADSAAPIALTNADRQEVGLRGIDTLWATVPLSAMTNASIVKNIWVRNKKLALTFTLPAIAFMDSTYEKQLNPAYGNWNISSDSILYRGAEYKAYVLMFDPTTGLPCTSCSYGLMVDEATSSAGVSGLALEMVEGKAEIRFRSTMLYPSGTSLDSAIMSVVATENPLISATYKGLVFSEPPVPIPDSVMVFDSKGEAKTYAGLDQAFTRDEYLDGIADSLWIRYHRPFKLDSLPDSIVVKWSTDTTETVTITTEQIKKAAKTIENGTLYDSILVFSGLSLSTKPQTVNSAATINSWARFKKNGVVANQGFDKSITDKVAPIITRGTISEMSDGLFQVRITFSEPLAYTGENVRSLFMYYLRSAADLVGSAKYKEVLAANANVVDSNVTMFYNTSSGTIPQSGDFVRAKAGELTDANGNALTDYDVVVPSPWMLLEGDAPSTIASIKMGTVTTETDVDAPIIQPYFMGIYDSIGTLAEKYPHTLGYIIRTDMGNILTDPKLDSLIAAGKISIDDVKLHYELDIFTNLGTYVAHKSGSIACSDKEFFGGDCRNNRGYVYLAWDMVTSKGRLAGTGAYIAKLSTHATIPMQGKKGKHNVTQTWGVRRITK</sequence>
<dbReference type="NCBIfam" id="TIGR02148">
    <property type="entry name" value="Fibro_Slime"/>
    <property type="match status" value="1"/>
</dbReference>
<proteinExistence type="predicted"/>
<dbReference type="PANTHER" id="PTHR31137">
    <property type="entry name" value="PROTEIN PSIB-RELATED-RELATED"/>
    <property type="match status" value="1"/>
</dbReference>
<evidence type="ECO:0000313" key="2">
    <source>
        <dbReference type="EMBL" id="PWK94787.1"/>
    </source>
</evidence>
<feature type="domain" description="PA14" evidence="1">
    <location>
        <begin position="490"/>
        <end position="642"/>
    </location>
</feature>
<dbReference type="PROSITE" id="PS51257">
    <property type="entry name" value="PROKAR_LIPOPROTEIN"/>
    <property type="match status" value="1"/>
</dbReference>
<dbReference type="InterPro" id="IPR051154">
    <property type="entry name" value="Prespore-cell_inducing_factor"/>
</dbReference>
<dbReference type="InterPro" id="IPR011874">
    <property type="entry name" value="Fibro_Slime"/>
</dbReference>
<evidence type="ECO:0000313" key="3">
    <source>
        <dbReference type="Proteomes" id="UP000245523"/>
    </source>
</evidence>
<dbReference type="RefSeq" id="WP_109587608.1">
    <property type="nucleotide sequence ID" value="NZ_QGHD01000020.1"/>
</dbReference>
<name>A0ABX5LME4_9BACT</name>
<organism evidence="2 3">
    <name type="scientific">Hallerella porci</name>
    <dbReference type="NCBI Taxonomy" id="1945871"/>
    <lineage>
        <taxon>Bacteria</taxon>
        <taxon>Pseudomonadati</taxon>
        <taxon>Fibrobacterota</taxon>
        <taxon>Fibrobacteria</taxon>
        <taxon>Fibrobacterales</taxon>
        <taxon>Fibrobacteraceae</taxon>
        <taxon>Hallerella</taxon>
    </lineage>
</organism>
<dbReference type="InterPro" id="IPR037524">
    <property type="entry name" value="PA14/GLEYA"/>
</dbReference>
<dbReference type="Proteomes" id="UP000245523">
    <property type="component" value="Unassembled WGS sequence"/>
</dbReference>
<protein>
    <submittedName>
        <fullName evidence="2">Fibro-slime domain-containing protein</fullName>
    </submittedName>
</protein>
<keyword evidence="3" id="KW-1185">Reference proteome</keyword>
<dbReference type="PROSITE" id="PS51820">
    <property type="entry name" value="PA14"/>
    <property type="match status" value="1"/>
</dbReference>
<dbReference type="EMBL" id="QGHD01000020">
    <property type="protein sequence ID" value="PWK94787.1"/>
    <property type="molecule type" value="Genomic_DNA"/>
</dbReference>
<accession>A0ABX5LME4</accession>
<comment type="caution">
    <text evidence="2">The sequence shown here is derived from an EMBL/GenBank/DDBJ whole genome shotgun (WGS) entry which is preliminary data.</text>
</comment>
<reference evidence="2 3" key="1">
    <citation type="submission" date="2018-05" db="EMBL/GenBank/DDBJ databases">
        <title>Animal gut microbial communities from fecal samples from Wisconsin, USA.</title>
        <authorList>
            <person name="Neumann A."/>
        </authorList>
    </citation>
    <scope>NUCLEOTIDE SEQUENCE [LARGE SCALE GENOMIC DNA]</scope>
    <source>
        <strain evidence="2 3">UWS4</strain>
    </source>
</reference>
<gene>
    <name evidence="2" type="ORF">B0H50_12028</name>
</gene>